<dbReference type="PROSITE" id="PS50987">
    <property type="entry name" value="HTH_ARSR_2"/>
    <property type="match status" value="1"/>
</dbReference>
<dbReference type="SUPFAM" id="SSF46785">
    <property type="entry name" value="Winged helix' DNA-binding domain"/>
    <property type="match status" value="1"/>
</dbReference>
<organism evidence="5 6">
    <name type="scientific">Acrocarpospora macrocephala</name>
    <dbReference type="NCBI Taxonomy" id="150177"/>
    <lineage>
        <taxon>Bacteria</taxon>
        <taxon>Bacillati</taxon>
        <taxon>Actinomycetota</taxon>
        <taxon>Actinomycetes</taxon>
        <taxon>Streptosporangiales</taxon>
        <taxon>Streptosporangiaceae</taxon>
        <taxon>Acrocarpospora</taxon>
    </lineage>
</organism>
<accession>A0A5M3WH35</accession>
<comment type="caution">
    <text evidence="5">The sequence shown here is derived from an EMBL/GenBank/DDBJ whole genome shotgun (WGS) entry which is preliminary data.</text>
</comment>
<dbReference type="RefSeq" id="WP_155354054.1">
    <property type="nucleotide sequence ID" value="NZ_BAAAHL010000038.1"/>
</dbReference>
<evidence type="ECO:0000256" key="1">
    <source>
        <dbReference type="ARBA" id="ARBA00023015"/>
    </source>
</evidence>
<sequence>MPRVNAAPKQSPLEKSQEAQYISIFRALSEPLRLEILSLFDDEGRCACTHLEERLPISKSTISYHIKILYEAGLINIRKEGRFYHYDLRTDVFDYFVPDLLERVRGERSTRV</sequence>
<dbReference type="PRINTS" id="PR00778">
    <property type="entry name" value="HTHARSR"/>
</dbReference>
<evidence type="ECO:0000256" key="3">
    <source>
        <dbReference type="ARBA" id="ARBA00023163"/>
    </source>
</evidence>
<keyword evidence="1" id="KW-0805">Transcription regulation</keyword>
<keyword evidence="6" id="KW-1185">Reference proteome</keyword>
<dbReference type="InterPro" id="IPR036388">
    <property type="entry name" value="WH-like_DNA-bd_sf"/>
</dbReference>
<keyword evidence="2" id="KW-0238">DNA-binding</keyword>
<dbReference type="InterPro" id="IPR011991">
    <property type="entry name" value="ArsR-like_HTH"/>
</dbReference>
<evidence type="ECO:0000256" key="2">
    <source>
        <dbReference type="ARBA" id="ARBA00023125"/>
    </source>
</evidence>
<dbReference type="PANTHER" id="PTHR43132">
    <property type="entry name" value="ARSENICAL RESISTANCE OPERON REPRESSOR ARSR-RELATED"/>
    <property type="match status" value="1"/>
</dbReference>
<dbReference type="Proteomes" id="UP000331127">
    <property type="component" value="Unassembled WGS sequence"/>
</dbReference>
<feature type="domain" description="HTH arsR-type" evidence="4">
    <location>
        <begin position="13"/>
        <end position="108"/>
    </location>
</feature>
<evidence type="ECO:0000313" key="5">
    <source>
        <dbReference type="EMBL" id="GES08455.1"/>
    </source>
</evidence>
<dbReference type="OrthoDB" id="4471357at2"/>
<dbReference type="EMBL" id="BLAE01000010">
    <property type="protein sequence ID" value="GES08455.1"/>
    <property type="molecule type" value="Genomic_DNA"/>
</dbReference>
<name>A0A5M3WH35_9ACTN</name>
<dbReference type="PANTHER" id="PTHR43132:SF2">
    <property type="entry name" value="ARSENICAL RESISTANCE OPERON REPRESSOR ARSR-RELATED"/>
    <property type="match status" value="1"/>
</dbReference>
<reference evidence="5 6" key="1">
    <citation type="submission" date="2019-10" db="EMBL/GenBank/DDBJ databases">
        <title>Whole genome shotgun sequence of Acrocarpospora macrocephala NBRC 16266.</title>
        <authorList>
            <person name="Ichikawa N."/>
            <person name="Kimura A."/>
            <person name="Kitahashi Y."/>
            <person name="Komaki H."/>
            <person name="Oguchi A."/>
        </authorList>
    </citation>
    <scope>NUCLEOTIDE SEQUENCE [LARGE SCALE GENOMIC DNA]</scope>
    <source>
        <strain evidence="5 6">NBRC 16266</strain>
    </source>
</reference>
<dbReference type="GO" id="GO:0003677">
    <property type="term" value="F:DNA binding"/>
    <property type="evidence" value="ECO:0007669"/>
    <property type="project" value="UniProtKB-KW"/>
</dbReference>
<evidence type="ECO:0000259" key="4">
    <source>
        <dbReference type="PROSITE" id="PS50987"/>
    </source>
</evidence>
<evidence type="ECO:0000313" key="6">
    <source>
        <dbReference type="Proteomes" id="UP000331127"/>
    </source>
</evidence>
<dbReference type="NCBIfam" id="NF033788">
    <property type="entry name" value="HTH_metalloreg"/>
    <property type="match status" value="1"/>
</dbReference>
<dbReference type="SMART" id="SM00418">
    <property type="entry name" value="HTH_ARSR"/>
    <property type="match status" value="1"/>
</dbReference>
<dbReference type="Pfam" id="PF12840">
    <property type="entry name" value="HTH_20"/>
    <property type="match status" value="1"/>
</dbReference>
<proteinExistence type="predicted"/>
<dbReference type="Gene3D" id="1.10.10.10">
    <property type="entry name" value="Winged helix-like DNA-binding domain superfamily/Winged helix DNA-binding domain"/>
    <property type="match status" value="1"/>
</dbReference>
<dbReference type="AlphaFoldDB" id="A0A5M3WH35"/>
<dbReference type="InterPro" id="IPR001845">
    <property type="entry name" value="HTH_ArsR_DNA-bd_dom"/>
</dbReference>
<keyword evidence="3" id="KW-0804">Transcription</keyword>
<dbReference type="GO" id="GO:0003700">
    <property type="term" value="F:DNA-binding transcription factor activity"/>
    <property type="evidence" value="ECO:0007669"/>
    <property type="project" value="InterPro"/>
</dbReference>
<dbReference type="InterPro" id="IPR051011">
    <property type="entry name" value="Metal_resp_trans_reg"/>
</dbReference>
<protein>
    <recommendedName>
        <fullName evidence="4">HTH arsR-type domain-containing protein</fullName>
    </recommendedName>
</protein>
<dbReference type="InterPro" id="IPR036390">
    <property type="entry name" value="WH_DNA-bd_sf"/>
</dbReference>
<gene>
    <name evidence="5" type="ORF">Amac_020510</name>
</gene>
<dbReference type="CDD" id="cd00090">
    <property type="entry name" value="HTH_ARSR"/>
    <property type="match status" value="1"/>
</dbReference>